<evidence type="ECO:0000313" key="2">
    <source>
        <dbReference type="EMBL" id="GFH01116.1"/>
    </source>
</evidence>
<dbReference type="RefSeq" id="WP_163887958.1">
    <property type="nucleotide sequence ID" value="NZ_BLLB01000002.1"/>
</dbReference>
<sequence length="245" mass="25275">MTPLTTVAAVINAERIKLTTVRSPLWSTAAVVVLSLGIAALQAAAAYDPEQLSAPTAAMGVAVFGVPVLMVVAAMTVTGEYRTGMVRTTFLASPGRTLVLVAKAVVAAVFSGSVGAVMVLGSILVARVDFDAAAWRTTAAVGVYAASAAVLGVGVAVLLRHTAGAVTVLLLWPLLVEPLLGNLPGRGPQIGPYLPFANVFEFLDVQWLFPSYAMHWGPAGSLGYFLTVVAAVFVTAVVAVNRRDA</sequence>
<dbReference type="Proteomes" id="UP000465304">
    <property type="component" value="Unassembled WGS sequence"/>
</dbReference>
<protein>
    <submittedName>
        <fullName evidence="2">ABC transporter permease</fullName>
    </submittedName>
</protein>
<accession>A0A7I9ZJU9</accession>
<dbReference type="AlphaFoldDB" id="A0A7I9ZJU9"/>
<evidence type="ECO:0000313" key="3">
    <source>
        <dbReference type="Proteomes" id="UP000465304"/>
    </source>
</evidence>
<dbReference type="EMBL" id="BLLB01000002">
    <property type="protein sequence ID" value="GFH01116.1"/>
    <property type="molecule type" value="Genomic_DNA"/>
</dbReference>
<comment type="caution">
    <text evidence="2">The sequence shown here is derived from an EMBL/GenBank/DDBJ whole genome shotgun (WGS) entry which is preliminary data.</text>
</comment>
<feature type="transmembrane region" description="Helical" evidence="1">
    <location>
        <begin position="221"/>
        <end position="240"/>
    </location>
</feature>
<feature type="transmembrane region" description="Helical" evidence="1">
    <location>
        <begin position="57"/>
        <end position="78"/>
    </location>
</feature>
<feature type="transmembrane region" description="Helical" evidence="1">
    <location>
        <begin position="165"/>
        <end position="183"/>
    </location>
</feature>
<proteinExistence type="predicted"/>
<keyword evidence="1" id="KW-0472">Membrane</keyword>
<organism evidence="2 3">
    <name type="scientific">Mycolicibacterium hippocampi</name>
    <dbReference type="NCBI Taxonomy" id="659824"/>
    <lineage>
        <taxon>Bacteria</taxon>
        <taxon>Bacillati</taxon>
        <taxon>Actinomycetota</taxon>
        <taxon>Actinomycetes</taxon>
        <taxon>Mycobacteriales</taxon>
        <taxon>Mycobacteriaceae</taxon>
        <taxon>Mycolicibacterium</taxon>
    </lineage>
</organism>
<keyword evidence="1" id="KW-1133">Transmembrane helix</keyword>
<reference evidence="2 3" key="1">
    <citation type="journal article" date="2019" name="Emerg. Microbes Infect.">
        <title>Comprehensive subspecies identification of 175 nontuberculous mycobacteria species based on 7547 genomic profiles.</title>
        <authorList>
            <person name="Matsumoto Y."/>
            <person name="Kinjo T."/>
            <person name="Motooka D."/>
            <person name="Nabeya D."/>
            <person name="Jung N."/>
            <person name="Uechi K."/>
            <person name="Horii T."/>
            <person name="Iida T."/>
            <person name="Fujita J."/>
            <person name="Nakamura S."/>
        </authorList>
    </citation>
    <scope>NUCLEOTIDE SEQUENCE [LARGE SCALE GENOMIC DNA]</scope>
    <source>
        <strain evidence="2 3">JCM 30996</strain>
    </source>
</reference>
<feature type="transmembrane region" description="Helical" evidence="1">
    <location>
        <begin position="25"/>
        <end position="45"/>
    </location>
</feature>
<gene>
    <name evidence="2" type="ORF">MHIP_15990</name>
</gene>
<evidence type="ECO:0000256" key="1">
    <source>
        <dbReference type="SAM" id="Phobius"/>
    </source>
</evidence>
<feature type="transmembrane region" description="Helical" evidence="1">
    <location>
        <begin position="138"/>
        <end position="159"/>
    </location>
</feature>
<keyword evidence="1" id="KW-0812">Transmembrane</keyword>
<feature type="transmembrane region" description="Helical" evidence="1">
    <location>
        <begin position="98"/>
        <end position="126"/>
    </location>
</feature>
<keyword evidence="3" id="KW-1185">Reference proteome</keyword>
<name>A0A7I9ZJU9_9MYCO</name>